<accession>A0A420W768</accession>
<dbReference type="AlphaFoldDB" id="A0A420W768"/>
<dbReference type="SUPFAM" id="SSF81573">
    <property type="entry name" value="F1F0 ATP synthase subunit B, membrane domain"/>
    <property type="match status" value="1"/>
</dbReference>
<dbReference type="RefSeq" id="WP_121169316.1">
    <property type="nucleotide sequence ID" value="NZ_RBIE01000001.1"/>
</dbReference>
<evidence type="ECO:0000256" key="7">
    <source>
        <dbReference type="ARBA" id="ARBA00023078"/>
    </source>
</evidence>
<evidence type="ECO:0000256" key="2">
    <source>
        <dbReference type="ARBA" id="ARBA00022547"/>
    </source>
</evidence>
<evidence type="ECO:0000256" key="1">
    <source>
        <dbReference type="ARBA" id="ARBA00022448"/>
    </source>
</evidence>
<dbReference type="OrthoDB" id="15189at2"/>
<comment type="subcellular location">
    <subcellularLocation>
        <location evidence="14">Cell membrane</location>
        <topology evidence="14">Single-pass membrane protein</topology>
    </subcellularLocation>
    <subcellularLocation>
        <location evidence="13">Endomembrane system</location>
        <topology evidence="13">Single-pass membrane protein</topology>
    </subcellularLocation>
</comment>
<feature type="coiled-coil region" evidence="16">
    <location>
        <begin position="38"/>
        <end position="86"/>
    </location>
</feature>
<dbReference type="CDD" id="cd06503">
    <property type="entry name" value="ATP-synt_Fo_b"/>
    <property type="match status" value="1"/>
</dbReference>
<evidence type="ECO:0000256" key="14">
    <source>
        <dbReference type="HAMAP-Rule" id="MF_01398"/>
    </source>
</evidence>
<keyword evidence="3 14" id="KW-0812">Transmembrane</keyword>
<comment type="subunit">
    <text evidence="14">F-type ATPases have 2 components, F(1) - the catalytic core - and F(0) - the membrane proton channel. F(1) has five subunits: alpha(3), beta(3), gamma(1), delta(1), epsilon(1). F(0) has three main subunits: a(1), b(2) and c(10-14). The alpha and beta chains form an alternating ring which encloses part of the gamma chain. F(1) is attached to F(0) by a central stalk formed by the gamma and epsilon chains, while a peripheral stalk is formed by the delta and b chains.</text>
</comment>
<evidence type="ECO:0000256" key="3">
    <source>
        <dbReference type="ARBA" id="ARBA00022692"/>
    </source>
</evidence>
<evidence type="ECO:0000256" key="5">
    <source>
        <dbReference type="ARBA" id="ARBA00022989"/>
    </source>
</evidence>
<keyword evidence="6 14" id="KW-0406">Ion transport</keyword>
<evidence type="ECO:0000256" key="11">
    <source>
        <dbReference type="ARBA" id="ARBA00025614"/>
    </source>
</evidence>
<keyword evidence="1 14" id="KW-0813">Transport</keyword>
<dbReference type="GO" id="GO:0045259">
    <property type="term" value="C:proton-transporting ATP synthase complex"/>
    <property type="evidence" value="ECO:0007669"/>
    <property type="project" value="UniProtKB-KW"/>
</dbReference>
<comment type="similarity">
    <text evidence="14 15">Belongs to the ATPase B chain family.</text>
</comment>
<keyword evidence="7" id="KW-0793">Thylakoid</keyword>
<evidence type="ECO:0000256" key="16">
    <source>
        <dbReference type="SAM" id="Coils"/>
    </source>
</evidence>
<dbReference type="NCBIfam" id="TIGR01144">
    <property type="entry name" value="ATP_synt_b"/>
    <property type="match status" value="1"/>
</dbReference>
<dbReference type="HAMAP" id="MF_01398">
    <property type="entry name" value="ATP_synth_b_bprime"/>
    <property type="match status" value="1"/>
</dbReference>
<dbReference type="PANTHER" id="PTHR34264:SF3">
    <property type="entry name" value="ATP SYNTHASE SUBUNIT B, CHLOROPLASTIC"/>
    <property type="match status" value="1"/>
</dbReference>
<proteinExistence type="inferred from homology"/>
<dbReference type="InterPro" id="IPR028987">
    <property type="entry name" value="ATP_synth_B-like_membr_sf"/>
</dbReference>
<dbReference type="PANTHER" id="PTHR34264">
    <property type="entry name" value="ATP SYNTHASE SUBUNIT B, CHLOROPLASTIC"/>
    <property type="match status" value="1"/>
</dbReference>
<dbReference type="GO" id="GO:0046933">
    <property type="term" value="F:proton-transporting ATP synthase activity, rotational mechanism"/>
    <property type="evidence" value="ECO:0007669"/>
    <property type="project" value="UniProtKB-UniRule"/>
</dbReference>
<gene>
    <name evidence="14" type="primary">atpF</name>
    <name evidence="17" type="ORF">C7457_0019</name>
</gene>
<dbReference type="EMBL" id="RBIE01000001">
    <property type="protein sequence ID" value="RKQ63157.1"/>
    <property type="molecule type" value="Genomic_DNA"/>
</dbReference>
<keyword evidence="8 14" id="KW-0472">Membrane</keyword>
<keyword evidence="4 14" id="KW-0375">Hydrogen ion transport</keyword>
<evidence type="ECO:0000256" key="4">
    <source>
        <dbReference type="ARBA" id="ARBA00022781"/>
    </source>
</evidence>
<dbReference type="Pfam" id="PF00430">
    <property type="entry name" value="ATP-synt_B"/>
    <property type="match status" value="1"/>
</dbReference>
<keyword evidence="16" id="KW-0175">Coiled coil</keyword>
<dbReference type="InterPro" id="IPR002146">
    <property type="entry name" value="ATP_synth_b/b'su_bac/chlpt"/>
</dbReference>
<evidence type="ECO:0000256" key="8">
    <source>
        <dbReference type="ARBA" id="ARBA00023136"/>
    </source>
</evidence>
<dbReference type="GO" id="GO:0012505">
    <property type="term" value="C:endomembrane system"/>
    <property type="evidence" value="ECO:0007669"/>
    <property type="project" value="UniProtKB-SubCell"/>
</dbReference>
<keyword evidence="2 14" id="KW-0138">CF(0)</keyword>
<organism evidence="17 18">
    <name type="scientific">Thermovibrio guaymasensis</name>
    <dbReference type="NCBI Taxonomy" id="240167"/>
    <lineage>
        <taxon>Bacteria</taxon>
        <taxon>Pseudomonadati</taxon>
        <taxon>Aquificota</taxon>
        <taxon>Aquificia</taxon>
        <taxon>Desulfurobacteriales</taxon>
        <taxon>Desulfurobacteriaceae</taxon>
        <taxon>Thermovibrio</taxon>
    </lineage>
</organism>
<keyword evidence="18" id="KW-1185">Reference proteome</keyword>
<evidence type="ECO:0000256" key="13">
    <source>
        <dbReference type="ARBA" id="ARBA00037847"/>
    </source>
</evidence>
<dbReference type="Gene3D" id="1.20.5.620">
    <property type="entry name" value="F1F0 ATP synthase subunit B, membrane domain"/>
    <property type="match status" value="1"/>
</dbReference>
<evidence type="ECO:0000313" key="18">
    <source>
        <dbReference type="Proteomes" id="UP000280881"/>
    </source>
</evidence>
<comment type="function">
    <text evidence="11">Component of the F(0) channel, it forms part of the peripheral stalk, linking F(1) to F(0). The b'-subunit is a diverged and duplicated form of b found in plants and photosynthetic bacteria.</text>
</comment>
<evidence type="ECO:0000256" key="10">
    <source>
        <dbReference type="ARBA" id="ARBA00025198"/>
    </source>
</evidence>
<keyword evidence="9 14" id="KW-0066">ATP synthesis</keyword>
<comment type="function">
    <text evidence="10 14">F(1)F(0) ATP synthase produces ATP from ADP in the presence of a proton or sodium gradient. F-type ATPases consist of two structural domains, F(1) containing the extramembraneous catalytic core and F(0) containing the membrane proton channel, linked together by a central stalk and a peripheral stalk. During catalysis, ATP synthesis in the catalytic domain of F(1) is coupled via a rotary mechanism of the central stalk subunits to proton translocation.</text>
</comment>
<name>A0A420W768_9BACT</name>
<sequence length="157" mass="18116">MEHGGHLLFWKTVNTIILFAILYWLLRKPVSNFISNGIDSIVNKFEKAKKEKEEALNLLKEAEKKLEEAKEEAQRIVSYAEEVAQREKEQIISDAKQTAERVIKMADEEIEKEAYKAKEELKKFAVQKAIEIAEGRIKSSITPELNKKLIESSLEKL</sequence>
<comment type="caution">
    <text evidence="17">The sequence shown here is derived from an EMBL/GenBank/DDBJ whole genome shotgun (WGS) entry which is preliminary data.</text>
</comment>
<dbReference type="Proteomes" id="UP000280881">
    <property type="component" value="Unassembled WGS sequence"/>
</dbReference>
<evidence type="ECO:0000256" key="12">
    <source>
        <dbReference type="ARBA" id="ARBA00026054"/>
    </source>
</evidence>
<evidence type="ECO:0000313" key="17">
    <source>
        <dbReference type="EMBL" id="RKQ63157.1"/>
    </source>
</evidence>
<reference evidence="17 18" key="1">
    <citation type="submission" date="2018-10" db="EMBL/GenBank/DDBJ databases">
        <title>Genomic Encyclopedia of Type Strains, Phase IV (KMG-IV): sequencing the most valuable type-strain genomes for metagenomic binning, comparative biology and taxonomic classification.</title>
        <authorList>
            <person name="Goeker M."/>
        </authorList>
    </citation>
    <scope>NUCLEOTIDE SEQUENCE [LARGE SCALE GENOMIC DNA]</scope>
    <source>
        <strain evidence="17 18">DSM 15521</strain>
    </source>
</reference>
<dbReference type="GO" id="GO:0005886">
    <property type="term" value="C:plasma membrane"/>
    <property type="evidence" value="ECO:0007669"/>
    <property type="project" value="UniProtKB-SubCell"/>
</dbReference>
<comment type="subunit">
    <text evidence="12">F-type ATPases have 2 components, F(1) - the catalytic core - and F(0) - the membrane proton channel. F(1) has five subunits: alpha(3), beta(3), gamma(1), delta(1), epsilon(1). F(0) has four main subunits: a(1), b(2) and c(10-14). The alpha and beta chains form an alternating ring which encloses part of the gamma chain. F(1) is attached to F(0) by a central stalk formed by the gamma and epsilon chains, while a peripheral stalk is formed by the delta and b chains.</text>
</comment>
<evidence type="ECO:0000256" key="6">
    <source>
        <dbReference type="ARBA" id="ARBA00023065"/>
    </source>
</evidence>
<protein>
    <recommendedName>
        <fullName evidence="14">ATP synthase subunit b</fullName>
    </recommendedName>
    <alternativeName>
        <fullName evidence="14">ATP synthase F(0) sector subunit b</fullName>
    </alternativeName>
    <alternativeName>
        <fullName evidence="14">ATPase subunit I</fullName>
    </alternativeName>
    <alternativeName>
        <fullName evidence="14">F-type ATPase subunit b</fullName>
        <shortName evidence="14">F-ATPase subunit b</shortName>
    </alternativeName>
</protein>
<keyword evidence="5 14" id="KW-1133">Transmembrane helix</keyword>
<evidence type="ECO:0000256" key="15">
    <source>
        <dbReference type="RuleBase" id="RU003848"/>
    </source>
</evidence>
<evidence type="ECO:0000256" key="9">
    <source>
        <dbReference type="ARBA" id="ARBA00023310"/>
    </source>
</evidence>
<keyword evidence="14" id="KW-1003">Cell membrane</keyword>
<feature type="transmembrane region" description="Helical" evidence="14">
    <location>
        <begin position="7"/>
        <end position="26"/>
    </location>
</feature>
<dbReference type="InterPro" id="IPR005864">
    <property type="entry name" value="ATP_synth_F0_bsu_bac"/>
</dbReference>